<dbReference type="EC" id="2.7.7.49" evidence="1"/>
<dbReference type="Pfam" id="PF00665">
    <property type="entry name" value="rve"/>
    <property type="match status" value="1"/>
</dbReference>
<keyword evidence="4" id="KW-1185">Reference proteome</keyword>
<name>A0A0N5B9L0_STREA</name>
<evidence type="ECO:0000256" key="1">
    <source>
        <dbReference type="ARBA" id="ARBA00012493"/>
    </source>
</evidence>
<dbReference type="PROSITE" id="PS50994">
    <property type="entry name" value="INTEGRASE"/>
    <property type="match status" value="1"/>
</dbReference>
<evidence type="ECO:0000256" key="2">
    <source>
        <dbReference type="SAM" id="MobiDB-lite"/>
    </source>
</evidence>
<proteinExistence type="predicted"/>
<dbReference type="Proteomes" id="UP000046392">
    <property type="component" value="Unplaced"/>
</dbReference>
<feature type="domain" description="Integrase catalytic" evidence="3">
    <location>
        <begin position="164"/>
        <end position="328"/>
    </location>
</feature>
<dbReference type="GO" id="GO:0015074">
    <property type="term" value="P:DNA integration"/>
    <property type="evidence" value="ECO:0007669"/>
    <property type="project" value="InterPro"/>
</dbReference>
<dbReference type="GO" id="GO:0003676">
    <property type="term" value="F:nucleic acid binding"/>
    <property type="evidence" value="ECO:0007669"/>
    <property type="project" value="InterPro"/>
</dbReference>
<organism evidence="4 5">
    <name type="scientific">Strongyloides papillosus</name>
    <name type="common">Intestinal threadworm</name>
    <dbReference type="NCBI Taxonomy" id="174720"/>
    <lineage>
        <taxon>Eukaryota</taxon>
        <taxon>Metazoa</taxon>
        <taxon>Ecdysozoa</taxon>
        <taxon>Nematoda</taxon>
        <taxon>Chromadorea</taxon>
        <taxon>Rhabditida</taxon>
        <taxon>Tylenchina</taxon>
        <taxon>Panagrolaimomorpha</taxon>
        <taxon>Strongyloidoidea</taxon>
        <taxon>Strongyloididae</taxon>
        <taxon>Strongyloides</taxon>
    </lineage>
</organism>
<dbReference type="PANTHER" id="PTHR37984">
    <property type="entry name" value="PROTEIN CBG26694"/>
    <property type="match status" value="1"/>
</dbReference>
<evidence type="ECO:0000259" key="3">
    <source>
        <dbReference type="PROSITE" id="PS50994"/>
    </source>
</evidence>
<dbReference type="STRING" id="174720.A0A0N5B9L0"/>
<dbReference type="Pfam" id="PF17921">
    <property type="entry name" value="Integrase_H2C2"/>
    <property type="match status" value="1"/>
</dbReference>
<protein>
    <recommendedName>
        <fullName evidence="1">RNA-directed DNA polymerase</fullName>
        <ecNumber evidence="1">2.7.7.49</ecNumber>
    </recommendedName>
</protein>
<dbReference type="InterPro" id="IPR050951">
    <property type="entry name" value="Retrovirus_Pol_polyprotein"/>
</dbReference>
<sequence length="469" mass="53922">MIESWLSELTEYNVKAVHCPGSLNKVADLLSRSVDANVVNNISQLYGTKERNMVGEFDLRRIQAEDELMNNYELDDFQGLKGKNIDVNGKMTWVPYLPKDKFEIVASKIHQSGHFNHQKLLRILRPRWYNPLQSQIIMSIVKKCVPCQYRNLSYAKRGGEKIIGYSEPRICYYIDLSGPYQSNLSRSGNKYILLMVDACSRFLMGMPLKDCSCVSVAEGVATLIHRFGKPLVIRSDCAAYYTQEFTDLCMAMGIYHQKGTPYIHSSSSIVERAFRTIESMISKFLNDTDTPIHLKEWDAILEYCCYNYNTTPHDTGEFSPFHIFFGSQPNLVTDIKLVMPCSIDKNVELDELLYRVQCAYSESFNNMVNKRLSVKHTYPPHETQRYEKGDLILVKRVNPKNKFEFLYNGPYVVVSSDEYRVCYKKKPNSRGRPYVAHKSMVKSFSPSDNTSSNEHPRNGEDSGEQTSEE</sequence>
<dbReference type="InterPro" id="IPR041588">
    <property type="entry name" value="Integrase_H2C2"/>
</dbReference>
<dbReference type="AlphaFoldDB" id="A0A0N5B9L0"/>
<dbReference type="InterPro" id="IPR012337">
    <property type="entry name" value="RNaseH-like_sf"/>
</dbReference>
<dbReference type="Gene3D" id="3.30.420.10">
    <property type="entry name" value="Ribonuclease H-like superfamily/Ribonuclease H"/>
    <property type="match status" value="1"/>
</dbReference>
<dbReference type="InterPro" id="IPR036397">
    <property type="entry name" value="RNaseH_sf"/>
</dbReference>
<reference evidence="5" key="1">
    <citation type="submission" date="2017-02" db="UniProtKB">
        <authorList>
            <consortium name="WormBaseParasite"/>
        </authorList>
    </citation>
    <scope>IDENTIFICATION</scope>
</reference>
<accession>A0A0N5B9L0</accession>
<dbReference type="PANTHER" id="PTHR37984:SF5">
    <property type="entry name" value="PROTEIN NYNRIN-LIKE"/>
    <property type="match status" value="1"/>
</dbReference>
<dbReference type="Gene3D" id="1.10.340.70">
    <property type="match status" value="1"/>
</dbReference>
<evidence type="ECO:0000313" key="4">
    <source>
        <dbReference type="Proteomes" id="UP000046392"/>
    </source>
</evidence>
<dbReference type="GO" id="GO:0003964">
    <property type="term" value="F:RNA-directed DNA polymerase activity"/>
    <property type="evidence" value="ECO:0007669"/>
    <property type="project" value="UniProtKB-EC"/>
</dbReference>
<dbReference type="SUPFAM" id="SSF53098">
    <property type="entry name" value="Ribonuclease H-like"/>
    <property type="match status" value="1"/>
</dbReference>
<dbReference type="WBParaSite" id="SPAL_0000272600.1">
    <property type="protein sequence ID" value="SPAL_0000272600.1"/>
    <property type="gene ID" value="SPAL_0000272600"/>
</dbReference>
<evidence type="ECO:0000313" key="5">
    <source>
        <dbReference type="WBParaSite" id="SPAL_0000272600.1"/>
    </source>
</evidence>
<feature type="region of interest" description="Disordered" evidence="2">
    <location>
        <begin position="427"/>
        <end position="469"/>
    </location>
</feature>
<dbReference type="InterPro" id="IPR001584">
    <property type="entry name" value="Integrase_cat-core"/>
</dbReference>
<feature type="compositionally biased region" description="Polar residues" evidence="2">
    <location>
        <begin position="442"/>
        <end position="453"/>
    </location>
</feature>